<accession>A0A8J3VHP4</accession>
<protein>
    <recommendedName>
        <fullName evidence="3">Serine/threonine protein kinase</fullName>
    </recommendedName>
</protein>
<organism evidence="1 2">
    <name type="scientific">Rhizocola hellebori</name>
    <dbReference type="NCBI Taxonomy" id="1392758"/>
    <lineage>
        <taxon>Bacteria</taxon>
        <taxon>Bacillati</taxon>
        <taxon>Actinomycetota</taxon>
        <taxon>Actinomycetes</taxon>
        <taxon>Micromonosporales</taxon>
        <taxon>Micromonosporaceae</taxon>
        <taxon>Rhizocola</taxon>
    </lineage>
</organism>
<dbReference type="AlphaFoldDB" id="A0A8J3VHP4"/>
<gene>
    <name evidence="1" type="ORF">Rhe02_42000</name>
</gene>
<evidence type="ECO:0000313" key="1">
    <source>
        <dbReference type="EMBL" id="GIH06133.1"/>
    </source>
</evidence>
<name>A0A8J3VHP4_9ACTN</name>
<keyword evidence="2" id="KW-1185">Reference proteome</keyword>
<reference evidence="1" key="1">
    <citation type="submission" date="2021-01" db="EMBL/GenBank/DDBJ databases">
        <title>Whole genome shotgun sequence of Rhizocola hellebori NBRC 109834.</title>
        <authorList>
            <person name="Komaki H."/>
            <person name="Tamura T."/>
        </authorList>
    </citation>
    <scope>NUCLEOTIDE SEQUENCE</scope>
    <source>
        <strain evidence="1">NBRC 109834</strain>
    </source>
</reference>
<proteinExistence type="predicted"/>
<evidence type="ECO:0000313" key="2">
    <source>
        <dbReference type="Proteomes" id="UP000612899"/>
    </source>
</evidence>
<evidence type="ECO:0008006" key="3">
    <source>
        <dbReference type="Google" id="ProtNLM"/>
    </source>
</evidence>
<comment type="caution">
    <text evidence="1">The sequence shown here is derived from an EMBL/GenBank/DDBJ whole genome shotgun (WGS) entry which is preliminary data.</text>
</comment>
<dbReference type="EMBL" id="BONY01000024">
    <property type="protein sequence ID" value="GIH06133.1"/>
    <property type="molecule type" value="Genomic_DNA"/>
</dbReference>
<dbReference type="Proteomes" id="UP000612899">
    <property type="component" value="Unassembled WGS sequence"/>
</dbReference>
<dbReference type="RefSeq" id="WP_239123948.1">
    <property type="nucleotide sequence ID" value="NZ_BONY01000024.1"/>
</dbReference>
<sequence length="259" mass="28285">MIETVLVQYGEFAGRTQVLPLAPGGSLRFGRGAPGSPVEVALTDPAVPRLAGEIRATNDYWILSNYSRDKTYVVENPEGGGEHIKVAPRRLAAPIPFEISRVVLPSSGALVAFSVFAPMQTYADETPAGRGEQTLAAFTFDESAKYFLVLVALCEPRLRDESWMAIPTVERVVERLRPLADCADLTPTAVAFHIDYLARTKLRIRPEILHGRSGRSGRLAGKTAALVSLALRFNLIREDHLGLLPGRQRRPRNTQASGA</sequence>